<sequence length="353" mass="40145">NPVPAETHGISTTCIYHTFKTFEHVIQGSPWAFKMLDATSKFPVGALKGNLLSIGNYDECLEVDVKEKWGSFTGRHCMAMIGIPSRVLPTSQYTQGMEVIPVIPIMQSICMPSSCTAADLQYITSWFGNVTIVDPLLCHTKESPPYEPKEWMAIGILSFIGIVCLLATIYDLLVTDKGKRNEWAVAFSWYSNWKGLFSTEAGPDTILVLNGLRFWSIFFVVSGHVSLLGKVQPAINYIDYMEKIRQWDSLFIVNAPFAVDTFFIISGLVLCYVFIKTMDVFRRFHLGVFYMHRLVRVFPVLAIIVMINSTILRRFGGGPMWDFTVTVSENKYCAEYWWSTLLFVQNYVNTQFN</sequence>
<dbReference type="Pfam" id="PF20146">
    <property type="entry name" value="NRF"/>
    <property type="match status" value="1"/>
</dbReference>
<feature type="non-terminal residue" evidence="3">
    <location>
        <position position="1"/>
    </location>
</feature>
<gene>
    <name evidence="3" type="ORF">L9F63_014198</name>
</gene>
<dbReference type="Proteomes" id="UP001233999">
    <property type="component" value="Unassembled WGS sequence"/>
</dbReference>
<dbReference type="Pfam" id="PF01757">
    <property type="entry name" value="Acyl_transf_3"/>
    <property type="match status" value="1"/>
</dbReference>
<feature type="transmembrane region" description="Helical" evidence="1">
    <location>
        <begin position="250"/>
        <end position="275"/>
    </location>
</feature>
<feature type="domain" description="Nose resistant-to-fluoxetine protein N-terminal" evidence="2">
    <location>
        <begin position="11"/>
        <end position="140"/>
    </location>
</feature>
<dbReference type="SMART" id="SM00703">
    <property type="entry name" value="NRF"/>
    <property type="match status" value="1"/>
</dbReference>
<protein>
    <recommendedName>
        <fullName evidence="2">Nose resistant-to-fluoxetine protein N-terminal domain-containing protein</fullName>
    </recommendedName>
</protein>
<evidence type="ECO:0000313" key="4">
    <source>
        <dbReference type="Proteomes" id="UP001233999"/>
    </source>
</evidence>
<reference evidence="3" key="2">
    <citation type="submission" date="2023-05" db="EMBL/GenBank/DDBJ databases">
        <authorList>
            <person name="Fouks B."/>
        </authorList>
    </citation>
    <scope>NUCLEOTIDE SEQUENCE</scope>
    <source>
        <strain evidence="3">Stay&amp;Tobe</strain>
        <tissue evidence="3">Testes</tissue>
    </source>
</reference>
<dbReference type="PANTHER" id="PTHR11161">
    <property type="entry name" value="O-ACYLTRANSFERASE"/>
    <property type="match status" value="1"/>
</dbReference>
<dbReference type="AlphaFoldDB" id="A0AAD8A914"/>
<dbReference type="InterPro" id="IPR002656">
    <property type="entry name" value="Acyl_transf_3_dom"/>
</dbReference>
<keyword evidence="1" id="KW-1133">Transmembrane helix</keyword>
<organism evidence="3 4">
    <name type="scientific">Diploptera punctata</name>
    <name type="common">Pacific beetle cockroach</name>
    <dbReference type="NCBI Taxonomy" id="6984"/>
    <lineage>
        <taxon>Eukaryota</taxon>
        <taxon>Metazoa</taxon>
        <taxon>Ecdysozoa</taxon>
        <taxon>Arthropoda</taxon>
        <taxon>Hexapoda</taxon>
        <taxon>Insecta</taxon>
        <taxon>Pterygota</taxon>
        <taxon>Neoptera</taxon>
        <taxon>Polyneoptera</taxon>
        <taxon>Dictyoptera</taxon>
        <taxon>Blattodea</taxon>
        <taxon>Blaberoidea</taxon>
        <taxon>Blaberidae</taxon>
        <taxon>Diplopterinae</taxon>
        <taxon>Diploptera</taxon>
    </lineage>
</organism>
<evidence type="ECO:0000259" key="2">
    <source>
        <dbReference type="SMART" id="SM00703"/>
    </source>
</evidence>
<evidence type="ECO:0000313" key="3">
    <source>
        <dbReference type="EMBL" id="KAJ9594375.1"/>
    </source>
</evidence>
<keyword evidence="1" id="KW-0812">Transmembrane</keyword>
<keyword evidence="1" id="KW-0472">Membrane</keyword>
<comment type="caution">
    <text evidence="3">The sequence shown here is derived from an EMBL/GenBank/DDBJ whole genome shotgun (WGS) entry which is preliminary data.</text>
</comment>
<evidence type="ECO:0000256" key="1">
    <source>
        <dbReference type="SAM" id="Phobius"/>
    </source>
</evidence>
<feature type="non-terminal residue" evidence="3">
    <location>
        <position position="353"/>
    </location>
</feature>
<feature type="transmembrane region" description="Helical" evidence="1">
    <location>
        <begin position="212"/>
        <end position="229"/>
    </location>
</feature>
<dbReference type="EMBL" id="JASPKZ010003049">
    <property type="protein sequence ID" value="KAJ9594375.1"/>
    <property type="molecule type" value="Genomic_DNA"/>
</dbReference>
<proteinExistence type="predicted"/>
<feature type="transmembrane region" description="Helical" evidence="1">
    <location>
        <begin position="151"/>
        <end position="170"/>
    </location>
</feature>
<keyword evidence="4" id="KW-1185">Reference proteome</keyword>
<dbReference type="PANTHER" id="PTHR11161:SF0">
    <property type="entry name" value="O-ACYLTRANSFERASE LIKE PROTEIN"/>
    <property type="match status" value="1"/>
</dbReference>
<feature type="transmembrane region" description="Helical" evidence="1">
    <location>
        <begin position="295"/>
        <end position="312"/>
    </location>
</feature>
<dbReference type="InterPro" id="IPR052728">
    <property type="entry name" value="O2_lipid_transport_reg"/>
</dbReference>
<accession>A0AAD8A914</accession>
<name>A0AAD8A914_DIPPU</name>
<dbReference type="InterPro" id="IPR006621">
    <property type="entry name" value="Nose-resist-to-fluoxetine_N"/>
</dbReference>
<dbReference type="GO" id="GO:0016747">
    <property type="term" value="F:acyltransferase activity, transferring groups other than amino-acyl groups"/>
    <property type="evidence" value="ECO:0007669"/>
    <property type="project" value="InterPro"/>
</dbReference>
<reference evidence="3" key="1">
    <citation type="journal article" date="2023" name="IScience">
        <title>Live-bearing cockroach genome reveals convergent evolutionary mechanisms linked to viviparity in insects and beyond.</title>
        <authorList>
            <person name="Fouks B."/>
            <person name="Harrison M.C."/>
            <person name="Mikhailova A.A."/>
            <person name="Marchal E."/>
            <person name="English S."/>
            <person name="Carruthers M."/>
            <person name="Jennings E.C."/>
            <person name="Chiamaka E.L."/>
            <person name="Frigard R.A."/>
            <person name="Pippel M."/>
            <person name="Attardo G.M."/>
            <person name="Benoit J.B."/>
            <person name="Bornberg-Bauer E."/>
            <person name="Tobe S.S."/>
        </authorList>
    </citation>
    <scope>NUCLEOTIDE SEQUENCE</scope>
    <source>
        <strain evidence="3">Stay&amp;Tobe</strain>
    </source>
</reference>